<name>A0ABT3XRY2_9FLAO</name>
<dbReference type="EMBL" id="JAOVZW010000015">
    <property type="protein sequence ID" value="MCX8524883.1"/>
    <property type="molecule type" value="Genomic_DNA"/>
</dbReference>
<feature type="region of interest" description="Disordered" evidence="1">
    <location>
        <begin position="24"/>
        <end position="68"/>
    </location>
</feature>
<organism evidence="2 3">
    <name type="scientific">Chryseobacterium formosus</name>
    <dbReference type="NCBI Taxonomy" id="1537363"/>
    <lineage>
        <taxon>Bacteria</taxon>
        <taxon>Pseudomonadati</taxon>
        <taxon>Bacteroidota</taxon>
        <taxon>Flavobacteriia</taxon>
        <taxon>Flavobacteriales</taxon>
        <taxon>Weeksellaceae</taxon>
        <taxon>Chryseobacterium group</taxon>
        <taxon>Chryseobacterium</taxon>
    </lineage>
</organism>
<evidence type="ECO:0000256" key="1">
    <source>
        <dbReference type="SAM" id="MobiDB-lite"/>
    </source>
</evidence>
<comment type="caution">
    <text evidence="2">The sequence shown here is derived from an EMBL/GenBank/DDBJ whole genome shotgun (WGS) entry which is preliminary data.</text>
</comment>
<accession>A0ABT3XRY2</accession>
<dbReference type="Proteomes" id="UP001073122">
    <property type="component" value="Unassembled WGS sequence"/>
</dbReference>
<dbReference type="PROSITE" id="PS51257">
    <property type="entry name" value="PROKAR_LIPOPROTEIN"/>
    <property type="match status" value="1"/>
</dbReference>
<protein>
    <recommendedName>
        <fullName evidence="4">Cytochrome C551</fullName>
    </recommendedName>
</protein>
<evidence type="ECO:0000313" key="3">
    <source>
        <dbReference type="Proteomes" id="UP001073122"/>
    </source>
</evidence>
<evidence type="ECO:0008006" key="4">
    <source>
        <dbReference type="Google" id="ProtNLM"/>
    </source>
</evidence>
<proteinExistence type="predicted"/>
<dbReference type="RefSeq" id="WP_267266166.1">
    <property type="nucleotide sequence ID" value="NZ_JAOVZW010000015.1"/>
</dbReference>
<reference evidence="2" key="1">
    <citation type="submission" date="2022-10" db="EMBL/GenBank/DDBJ databases">
        <title>Chryseobacterium sp. nov., a novel bacterial species.</title>
        <authorList>
            <person name="Cao Y."/>
        </authorList>
    </citation>
    <scope>NUCLEOTIDE SEQUENCE</scope>
    <source>
        <strain evidence="2">CCTCC AB2015118</strain>
    </source>
</reference>
<sequence length="68" mass="7171">MKKSALILALGILVLSCSKKETQIQTNTSDSLSADTMTSATVPQDTMSVSTITDSSSMPKDSTSTTRK</sequence>
<gene>
    <name evidence="2" type="ORF">OF897_13265</name>
</gene>
<evidence type="ECO:0000313" key="2">
    <source>
        <dbReference type="EMBL" id="MCX8524883.1"/>
    </source>
</evidence>
<keyword evidence="3" id="KW-1185">Reference proteome</keyword>